<dbReference type="OrthoDB" id="9804315at2"/>
<dbReference type="GO" id="GO:0046655">
    <property type="term" value="P:folic acid metabolic process"/>
    <property type="evidence" value="ECO:0007669"/>
    <property type="project" value="TreeGrafter"/>
</dbReference>
<comment type="catalytic activity">
    <reaction evidence="7">
        <text>(6S)-5,6,7,8-tetrahydrofolate + NADP(+) = 7,8-dihydrofolate + NADPH + H(+)</text>
        <dbReference type="Rhea" id="RHEA:15009"/>
        <dbReference type="ChEBI" id="CHEBI:15378"/>
        <dbReference type="ChEBI" id="CHEBI:57451"/>
        <dbReference type="ChEBI" id="CHEBI:57453"/>
        <dbReference type="ChEBI" id="CHEBI:57783"/>
        <dbReference type="ChEBI" id="CHEBI:58349"/>
        <dbReference type="EC" id="1.5.1.3"/>
    </reaction>
</comment>
<evidence type="ECO:0000256" key="1">
    <source>
        <dbReference type="ARBA" id="ARBA00004903"/>
    </source>
</evidence>
<evidence type="ECO:0000313" key="11">
    <source>
        <dbReference type="Proteomes" id="UP000275048"/>
    </source>
</evidence>
<dbReference type="PANTHER" id="PTHR48069:SF3">
    <property type="entry name" value="DIHYDROFOLATE REDUCTASE"/>
    <property type="match status" value="1"/>
</dbReference>
<dbReference type="PROSITE" id="PS51330">
    <property type="entry name" value="DHFR_2"/>
    <property type="match status" value="1"/>
</dbReference>
<dbReference type="Proteomes" id="UP000275048">
    <property type="component" value="Unassembled WGS sequence"/>
</dbReference>
<evidence type="ECO:0000256" key="4">
    <source>
        <dbReference type="ARBA" id="ARBA00022563"/>
    </source>
</evidence>
<sequence>MSGADGLPVIGLIWAEAHGGVIGAGGGMPWHVPEDLAHFTRTTMGAPVVMGRKTWESLPERFRPLPGRANIVVTRQADWHGEGAVAAGSVEEALALAASDADDGVHDEFGDLLEGRPTDACIWVIGGAELFGRTIGLAERLVVTELDLDVEGDTRAPDRGPEWRVERTDPETGWHTSRSGIRYRFVTLTR</sequence>
<dbReference type="GO" id="GO:0046654">
    <property type="term" value="P:tetrahydrofolate biosynthetic process"/>
    <property type="evidence" value="ECO:0007669"/>
    <property type="project" value="UniProtKB-UniPathway"/>
</dbReference>
<proteinExistence type="inferred from homology"/>
<dbReference type="GO" id="GO:0004146">
    <property type="term" value="F:dihydrofolate reductase activity"/>
    <property type="evidence" value="ECO:0007669"/>
    <property type="project" value="UniProtKB-EC"/>
</dbReference>
<protein>
    <recommendedName>
        <fullName evidence="3 7">Dihydrofolate reductase</fullName>
        <ecNumber evidence="3 7">1.5.1.3</ecNumber>
    </recommendedName>
</protein>
<organism evidence="10 11">
    <name type="scientific">Agromyces tardus</name>
    <dbReference type="NCBI Taxonomy" id="2583849"/>
    <lineage>
        <taxon>Bacteria</taxon>
        <taxon>Bacillati</taxon>
        <taxon>Actinomycetota</taxon>
        <taxon>Actinomycetes</taxon>
        <taxon>Micrococcales</taxon>
        <taxon>Microbacteriaceae</taxon>
        <taxon>Agromyces</taxon>
    </lineage>
</organism>
<feature type="domain" description="DHFR" evidence="9">
    <location>
        <begin position="9"/>
        <end position="190"/>
    </location>
</feature>
<keyword evidence="4 7" id="KW-0554">One-carbon metabolism</keyword>
<gene>
    <name evidence="10" type="ORF">EDM22_09980</name>
</gene>
<evidence type="ECO:0000256" key="5">
    <source>
        <dbReference type="ARBA" id="ARBA00022857"/>
    </source>
</evidence>
<dbReference type="InterPro" id="IPR024072">
    <property type="entry name" value="DHFR-like_dom_sf"/>
</dbReference>
<dbReference type="InterPro" id="IPR017925">
    <property type="entry name" value="DHFR_CS"/>
</dbReference>
<comment type="pathway">
    <text evidence="1 7">Cofactor biosynthesis; tetrahydrofolate biosynthesis; 5,6,7,8-tetrahydrofolate from 7,8-dihydrofolate: step 1/1.</text>
</comment>
<comment type="similarity">
    <text evidence="2 7 8">Belongs to the dihydrofolate reductase family.</text>
</comment>
<dbReference type="PRINTS" id="PR00070">
    <property type="entry name" value="DHFR"/>
</dbReference>
<dbReference type="Pfam" id="PF00186">
    <property type="entry name" value="DHFR_1"/>
    <property type="match status" value="1"/>
</dbReference>
<dbReference type="GO" id="GO:0006730">
    <property type="term" value="P:one-carbon metabolic process"/>
    <property type="evidence" value="ECO:0007669"/>
    <property type="project" value="UniProtKB-KW"/>
</dbReference>
<dbReference type="SUPFAM" id="SSF53597">
    <property type="entry name" value="Dihydrofolate reductase-like"/>
    <property type="match status" value="1"/>
</dbReference>
<evidence type="ECO:0000256" key="6">
    <source>
        <dbReference type="ARBA" id="ARBA00023002"/>
    </source>
</evidence>
<evidence type="ECO:0000256" key="7">
    <source>
        <dbReference type="PIRNR" id="PIRNR000194"/>
    </source>
</evidence>
<name>A0A3M8ADT4_9MICO</name>
<evidence type="ECO:0000259" key="9">
    <source>
        <dbReference type="PROSITE" id="PS51330"/>
    </source>
</evidence>
<keyword evidence="5 7" id="KW-0521">NADP</keyword>
<dbReference type="PANTHER" id="PTHR48069">
    <property type="entry name" value="DIHYDROFOLATE REDUCTASE"/>
    <property type="match status" value="1"/>
</dbReference>
<evidence type="ECO:0000256" key="3">
    <source>
        <dbReference type="ARBA" id="ARBA00012856"/>
    </source>
</evidence>
<comment type="function">
    <text evidence="7">Key enzyme in folate metabolism. Catalyzes an essential reaction for de novo glycine and purine synthesis, and for DNA precursor synthesis.</text>
</comment>
<evidence type="ECO:0000256" key="2">
    <source>
        <dbReference type="ARBA" id="ARBA00009539"/>
    </source>
</evidence>
<dbReference type="CDD" id="cd00209">
    <property type="entry name" value="DHFR"/>
    <property type="match status" value="1"/>
</dbReference>
<dbReference type="PROSITE" id="PS00075">
    <property type="entry name" value="DHFR_1"/>
    <property type="match status" value="1"/>
</dbReference>
<reference evidence="10 11" key="1">
    <citation type="submission" date="2018-10" db="EMBL/GenBank/DDBJ databases">
        <title>Isolation, diversity and antibacterial activity of antinobacteria from the wheat rhizosphere soil.</title>
        <authorList>
            <person name="Sun T."/>
        </authorList>
    </citation>
    <scope>NUCLEOTIDE SEQUENCE [LARGE SCALE GENOMIC DNA]</scope>
    <source>
        <strain evidence="10 11">SJ-23</strain>
    </source>
</reference>
<accession>A0A3M8ADT4</accession>
<keyword evidence="11" id="KW-1185">Reference proteome</keyword>
<keyword evidence="6 7" id="KW-0560">Oxidoreductase</keyword>
<dbReference type="Gene3D" id="3.40.430.10">
    <property type="entry name" value="Dihydrofolate Reductase, subunit A"/>
    <property type="match status" value="1"/>
</dbReference>
<dbReference type="GO" id="GO:0046452">
    <property type="term" value="P:dihydrofolate metabolic process"/>
    <property type="evidence" value="ECO:0007669"/>
    <property type="project" value="TreeGrafter"/>
</dbReference>
<dbReference type="InterPro" id="IPR001796">
    <property type="entry name" value="DHFR_dom"/>
</dbReference>
<dbReference type="UniPathway" id="UPA00077">
    <property type="reaction ID" value="UER00158"/>
</dbReference>
<dbReference type="PIRSF" id="PIRSF000194">
    <property type="entry name" value="DHFR"/>
    <property type="match status" value="1"/>
</dbReference>
<evidence type="ECO:0000313" key="10">
    <source>
        <dbReference type="EMBL" id="RNB49319.1"/>
    </source>
</evidence>
<dbReference type="RefSeq" id="WP_122936904.1">
    <property type="nucleotide sequence ID" value="NZ_JBHSNT010000100.1"/>
</dbReference>
<dbReference type="EC" id="1.5.1.3" evidence="3 7"/>
<dbReference type="AlphaFoldDB" id="A0A3M8ADT4"/>
<dbReference type="GO" id="GO:0050661">
    <property type="term" value="F:NADP binding"/>
    <property type="evidence" value="ECO:0007669"/>
    <property type="project" value="InterPro"/>
</dbReference>
<dbReference type="EMBL" id="RHHB01000016">
    <property type="protein sequence ID" value="RNB49319.1"/>
    <property type="molecule type" value="Genomic_DNA"/>
</dbReference>
<evidence type="ECO:0000256" key="8">
    <source>
        <dbReference type="RuleBase" id="RU004474"/>
    </source>
</evidence>
<dbReference type="InterPro" id="IPR012259">
    <property type="entry name" value="DHFR"/>
</dbReference>
<comment type="caution">
    <text evidence="10">The sequence shown here is derived from an EMBL/GenBank/DDBJ whole genome shotgun (WGS) entry which is preliminary data.</text>
</comment>
<dbReference type="GO" id="GO:0005829">
    <property type="term" value="C:cytosol"/>
    <property type="evidence" value="ECO:0007669"/>
    <property type="project" value="TreeGrafter"/>
</dbReference>